<feature type="non-terminal residue" evidence="1">
    <location>
        <position position="1"/>
    </location>
</feature>
<evidence type="ECO:0000313" key="1">
    <source>
        <dbReference type="EMBL" id="CAE7657309.1"/>
    </source>
</evidence>
<dbReference type="EMBL" id="CAJNJA010031437">
    <property type="protein sequence ID" value="CAE7657309.1"/>
    <property type="molecule type" value="Genomic_DNA"/>
</dbReference>
<dbReference type="Proteomes" id="UP000601435">
    <property type="component" value="Unassembled WGS sequence"/>
</dbReference>
<dbReference type="AlphaFoldDB" id="A0A812W3V0"/>
<evidence type="ECO:0000313" key="2">
    <source>
        <dbReference type="Proteomes" id="UP000601435"/>
    </source>
</evidence>
<feature type="non-terminal residue" evidence="1">
    <location>
        <position position="141"/>
    </location>
</feature>
<accession>A0A812W3V0</accession>
<name>A0A812W3V0_9DINO</name>
<reference evidence="1" key="1">
    <citation type="submission" date="2021-02" db="EMBL/GenBank/DDBJ databases">
        <authorList>
            <person name="Dougan E. K."/>
            <person name="Rhodes N."/>
            <person name="Thang M."/>
            <person name="Chan C."/>
        </authorList>
    </citation>
    <scope>NUCLEOTIDE SEQUENCE</scope>
</reference>
<sequence>VSGMSARQTMQAWDWRPPAMAPSGLCCRGAMWRQRASDGRFPVRQPAPCVLPSRRWHRKIQGSGSPAGRWPDVVVKTSWRPSFSQRRGCRPGAAIPSARCSLLCVGMWPMRPLKRCRTSGAKAAGALFLSTSRDPPKSRQT</sequence>
<comment type="caution">
    <text evidence="1">The sequence shown here is derived from an EMBL/GenBank/DDBJ whole genome shotgun (WGS) entry which is preliminary data.</text>
</comment>
<proteinExistence type="predicted"/>
<gene>
    <name evidence="1" type="ORF">SNEC2469_LOCUS18617</name>
</gene>
<organism evidence="1 2">
    <name type="scientific">Symbiodinium necroappetens</name>
    <dbReference type="NCBI Taxonomy" id="1628268"/>
    <lineage>
        <taxon>Eukaryota</taxon>
        <taxon>Sar</taxon>
        <taxon>Alveolata</taxon>
        <taxon>Dinophyceae</taxon>
        <taxon>Suessiales</taxon>
        <taxon>Symbiodiniaceae</taxon>
        <taxon>Symbiodinium</taxon>
    </lineage>
</organism>
<protein>
    <submittedName>
        <fullName evidence="1">Uncharacterized protein</fullName>
    </submittedName>
</protein>
<keyword evidence="2" id="KW-1185">Reference proteome</keyword>